<dbReference type="SMART" id="SM01003">
    <property type="entry name" value="AlaDh_PNT_N"/>
    <property type="match status" value="1"/>
</dbReference>
<dbReference type="Gene3D" id="1.10.1870.10">
    <property type="entry name" value="Domain 3, Saccharopine reductase"/>
    <property type="match status" value="1"/>
</dbReference>
<name>A0A8S1F3M4_9PELO</name>
<feature type="domain" description="Alanine dehydrogenase/pyridine nucleotide transhydrogenase NAD(H)-binding" evidence="8">
    <location>
        <begin position="201"/>
        <end position="402"/>
    </location>
</feature>
<comment type="similarity">
    <text evidence="3">In the N-terminal section; belongs to the AlaDH/PNT family.</text>
</comment>
<comment type="pathway">
    <text evidence="2">Amino-acid degradation; L-lysine degradation via saccharopine pathway; glutaryl-CoA from L-lysine: step 2/6.</text>
</comment>
<dbReference type="Pfam" id="PF05222">
    <property type="entry name" value="AlaDh_PNT_N"/>
    <property type="match status" value="1"/>
</dbReference>
<dbReference type="AlphaFoldDB" id="A0A8S1F3M4"/>
<dbReference type="SUPFAM" id="SSF55347">
    <property type="entry name" value="Glyceraldehyde-3-phosphate dehydrogenase-like, C-terminal domain"/>
    <property type="match status" value="1"/>
</dbReference>
<dbReference type="SMART" id="SM01002">
    <property type="entry name" value="AlaDh_PNT_C"/>
    <property type="match status" value="1"/>
</dbReference>
<sequence>MRILQYSSISRLQARCHSAKNFHGRGTPTIGIRRETVNAWERRAPLAPSHVKRLTKNGINVLIQPSNRRVYPIQDYVAAGAIVREDLTEAHVIMSVKSVPIDQLIPNKTYAFFSHTIKAQKDNMDMLDTILQRNIRLIDYEKIVDERGKRLVMFGKWAGNAGFIDILHGLGLRLLALGHNTPFLHMGLAHNYNDSHMAINALRDIGYEIALDRMPRSLGPLIFVFTGSGNVSQGARELFEHLPHEYVDVATLPKVAQKGQLNKVYGCVVTRKDHFVPINGGPFNKEEFEQHPDRYTSKFATEIAPYASVIINGVYWDAKSPRLITIPDAKNLLTPVQKYDSPGCPTLPHRLVALCDISADPGGSVEFMRECTTIDKPFTIYDADFNTSSESFNAPSGCLVCSIDNMPAQMPMEATDQFGNLLYPWLMDLLNCSNDQHFDRLQCRDEIKNAIITNQGKLTPNFEYIDQLRKEQALSSASSSRIMGTSDKKVLLLGAGMVSGPFADFYAKQKNVHLTVATESQRDGQRLCTSPNISSVVVDVARESLTMEKLVREHDIVVSLLPFNFHPMIARMCIQNQRDMVTSSYVSPELEALDKQAKEADVTIMNEAGLDPGIDHMLAMECFDNIKDHGGRIVSFESFCGGLPAPEWSDNPLRYKFSWSPKGVLTALMNPAKYLKNGNIVEVPSGSVVDNLIDIDFMPGLNLIGFPNRDSTKYADVYGLGSDCKTIIRGTLRYHGFVETVKALHAIGLLSSNTSDAFTSTIGPELSWKELIASLLHQKLDIFPDSLRMMVEERVGPTGLNALEQLGLFSDIIVDRHGTPIDTLAQYLAKILAFKEHESDLVVLNHDIGALLPGEQAEKHRISLVQYGNPQGFSAMARTVGYTSAIVSHMVLNNEIQRAGIQRPILKEVYRPALKRLRDFGIVPTHTVTPMQLK</sequence>
<evidence type="ECO:0000256" key="4">
    <source>
        <dbReference type="ARBA" id="ARBA00022857"/>
    </source>
</evidence>
<evidence type="ECO:0000259" key="9">
    <source>
        <dbReference type="SMART" id="SM01003"/>
    </source>
</evidence>
<accession>A0A8S1F3M4</accession>
<dbReference type="Pfam" id="PF03435">
    <property type="entry name" value="Sacchrp_dh_NADP"/>
    <property type="match status" value="1"/>
</dbReference>
<evidence type="ECO:0000256" key="2">
    <source>
        <dbReference type="ARBA" id="ARBA00004720"/>
    </source>
</evidence>
<evidence type="ECO:0000256" key="6">
    <source>
        <dbReference type="ARBA" id="ARBA00023268"/>
    </source>
</evidence>
<proteinExistence type="inferred from homology"/>
<dbReference type="InterPro" id="IPR005097">
    <property type="entry name" value="Sacchrp_dh_NADP-bd"/>
</dbReference>
<dbReference type="SUPFAM" id="SSF52283">
    <property type="entry name" value="Formate/glycerate dehydrogenase catalytic domain-like"/>
    <property type="match status" value="1"/>
</dbReference>
<evidence type="ECO:0000256" key="3">
    <source>
        <dbReference type="ARBA" id="ARBA00005624"/>
    </source>
</evidence>
<comment type="pathway">
    <text evidence="1">Amino-acid degradation; L-lysine degradation via saccharopine pathway; glutaryl-CoA from L-lysine: step 1/6.</text>
</comment>
<evidence type="ECO:0000256" key="1">
    <source>
        <dbReference type="ARBA" id="ARBA00004682"/>
    </source>
</evidence>
<dbReference type="InterPro" id="IPR036291">
    <property type="entry name" value="NAD(P)-bd_dom_sf"/>
</dbReference>
<evidence type="ECO:0000313" key="11">
    <source>
        <dbReference type="Proteomes" id="UP000494206"/>
    </source>
</evidence>
<dbReference type="GO" id="GO:0019878">
    <property type="term" value="P:lysine biosynthetic process via aminoadipic acid"/>
    <property type="evidence" value="ECO:0007669"/>
    <property type="project" value="TreeGrafter"/>
</dbReference>
<dbReference type="FunFam" id="3.30.360.10:FF:000008">
    <property type="entry name" value="Alpha-aminoadipic semialdehyde synthase, mitochondrial"/>
    <property type="match status" value="1"/>
</dbReference>
<evidence type="ECO:0000256" key="7">
    <source>
        <dbReference type="ARBA" id="ARBA00025744"/>
    </source>
</evidence>
<evidence type="ECO:0000256" key="5">
    <source>
        <dbReference type="ARBA" id="ARBA00023002"/>
    </source>
</evidence>
<keyword evidence="6" id="KW-0511">Multifunctional enzyme</keyword>
<protein>
    <recommendedName>
        <fullName evidence="12">Saccharopine dehydrogenase (NAD(+), L-glutamate-forming)</fullName>
    </recommendedName>
</protein>
<comment type="caution">
    <text evidence="10">The sequence shown here is derived from an EMBL/GenBank/DDBJ whole genome shotgun (WGS) entry which is preliminary data.</text>
</comment>
<gene>
    <name evidence="10" type="ORF">CBOVIS_LOCUS8603</name>
</gene>
<dbReference type="Pfam" id="PF16653">
    <property type="entry name" value="Sacchrp_dh_C"/>
    <property type="match status" value="1"/>
</dbReference>
<keyword evidence="11" id="KW-1185">Reference proteome</keyword>
<keyword evidence="4" id="KW-0521">NADP</keyword>
<comment type="similarity">
    <text evidence="7">In the C-terminal section; belongs to the saccharopine dehydrogenase family.</text>
</comment>
<dbReference type="EMBL" id="CADEPM010000005">
    <property type="protein sequence ID" value="CAB3406542.1"/>
    <property type="molecule type" value="Genomic_DNA"/>
</dbReference>
<dbReference type="FunFam" id="3.40.50.720:FF:000087">
    <property type="entry name" value="alpha-aminoadipic semialdehyde synthase, mitochondrial"/>
    <property type="match status" value="1"/>
</dbReference>
<dbReference type="OrthoDB" id="10059875at2759"/>
<dbReference type="SUPFAM" id="SSF51735">
    <property type="entry name" value="NAD(P)-binding Rossmann-fold domains"/>
    <property type="match status" value="1"/>
</dbReference>
<dbReference type="InterPro" id="IPR007886">
    <property type="entry name" value="AlaDH/PNT_N"/>
</dbReference>
<evidence type="ECO:0000313" key="10">
    <source>
        <dbReference type="EMBL" id="CAB3406542.1"/>
    </source>
</evidence>
<dbReference type="InterPro" id="IPR051168">
    <property type="entry name" value="AASS"/>
</dbReference>
<dbReference type="Pfam" id="PF01262">
    <property type="entry name" value="AlaDh_PNT_C"/>
    <property type="match status" value="1"/>
</dbReference>
<dbReference type="InterPro" id="IPR007698">
    <property type="entry name" value="AlaDH/PNT_NAD(H)-bd"/>
</dbReference>
<dbReference type="GO" id="GO:0004753">
    <property type="term" value="F:saccharopine dehydrogenase activity"/>
    <property type="evidence" value="ECO:0007669"/>
    <property type="project" value="TreeGrafter"/>
</dbReference>
<reference evidence="10 11" key="1">
    <citation type="submission" date="2020-04" db="EMBL/GenBank/DDBJ databases">
        <authorList>
            <person name="Laetsch R D."/>
            <person name="Stevens L."/>
            <person name="Kumar S."/>
            <person name="Blaxter L. M."/>
        </authorList>
    </citation>
    <scope>NUCLEOTIDE SEQUENCE [LARGE SCALE GENOMIC DNA]</scope>
</reference>
<dbReference type="InterPro" id="IPR032095">
    <property type="entry name" value="Sacchrp_dh-like_C"/>
</dbReference>
<evidence type="ECO:0008006" key="12">
    <source>
        <dbReference type="Google" id="ProtNLM"/>
    </source>
</evidence>
<organism evidence="10 11">
    <name type="scientific">Caenorhabditis bovis</name>
    <dbReference type="NCBI Taxonomy" id="2654633"/>
    <lineage>
        <taxon>Eukaryota</taxon>
        <taxon>Metazoa</taxon>
        <taxon>Ecdysozoa</taxon>
        <taxon>Nematoda</taxon>
        <taxon>Chromadorea</taxon>
        <taxon>Rhabditida</taxon>
        <taxon>Rhabditina</taxon>
        <taxon>Rhabditomorpha</taxon>
        <taxon>Rhabditoidea</taxon>
        <taxon>Rhabditidae</taxon>
        <taxon>Peloderinae</taxon>
        <taxon>Caenorhabditis</taxon>
    </lineage>
</organism>
<dbReference type="PANTHER" id="PTHR11133">
    <property type="entry name" value="SACCHAROPINE DEHYDROGENASE"/>
    <property type="match status" value="1"/>
</dbReference>
<dbReference type="Proteomes" id="UP000494206">
    <property type="component" value="Unassembled WGS sequence"/>
</dbReference>
<dbReference type="PANTHER" id="PTHR11133:SF22">
    <property type="entry name" value="ALPHA-AMINOADIPIC SEMIALDEHYDE SYNTHASE, MITOCHONDRIAL"/>
    <property type="match status" value="1"/>
</dbReference>
<feature type="domain" description="Alanine dehydrogenase/pyridine nucleotide transhydrogenase N-terminal" evidence="9">
    <location>
        <begin position="31"/>
        <end position="161"/>
    </location>
</feature>
<dbReference type="Gene3D" id="3.40.50.720">
    <property type="entry name" value="NAD(P)-binding Rossmann-like Domain"/>
    <property type="match status" value="2"/>
</dbReference>
<evidence type="ECO:0000259" key="8">
    <source>
        <dbReference type="SMART" id="SM01002"/>
    </source>
</evidence>
<dbReference type="Gene3D" id="3.30.360.10">
    <property type="entry name" value="Dihydrodipicolinate Reductase, domain 2"/>
    <property type="match status" value="1"/>
</dbReference>
<keyword evidence="5" id="KW-0560">Oxidoreductase</keyword>
<dbReference type="FunFam" id="3.40.50.720:FF:000072">
    <property type="entry name" value="Saccharopine dehydrogenase [NADP(+), L-glutamate-forming]"/>
    <property type="match status" value="1"/>
</dbReference>
<dbReference type="GO" id="GO:0005737">
    <property type="term" value="C:cytoplasm"/>
    <property type="evidence" value="ECO:0007669"/>
    <property type="project" value="TreeGrafter"/>
</dbReference>
<dbReference type="CDD" id="cd12189">
    <property type="entry name" value="LKR_SDH_like"/>
    <property type="match status" value="1"/>
</dbReference>